<feature type="domain" description="Phosphoribosyltransferase" evidence="3">
    <location>
        <begin position="22"/>
        <end position="149"/>
    </location>
</feature>
<dbReference type="Gene3D" id="3.40.50.2020">
    <property type="match status" value="1"/>
</dbReference>
<dbReference type="SUPFAM" id="SSF53271">
    <property type="entry name" value="PRTase-like"/>
    <property type="match status" value="1"/>
</dbReference>
<accession>A0A7C2V9X8</accession>
<proteinExistence type="predicted"/>
<dbReference type="AlphaFoldDB" id="A0A7C2V9X8"/>
<organism evidence="4">
    <name type="scientific">Ignisphaera aggregans</name>
    <dbReference type="NCBI Taxonomy" id="334771"/>
    <lineage>
        <taxon>Archaea</taxon>
        <taxon>Thermoproteota</taxon>
        <taxon>Thermoprotei</taxon>
        <taxon>Desulfurococcales</taxon>
        <taxon>Desulfurococcaceae</taxon>
        <taxon>Ignisphaera</taxon>
    </lineage>
</organism>
<reference evidence="4" key="1">
    <citation type="journal article" date="2020" name="mSystems">
        <title>Genome- and Community-Level Interaction Insights into Carbon Utilization and Element Cycling Functions of Hydrothermarchaeota in Hydrothermal Sediment.</title>
        <authorList>
            <person name="Zhou Z."/>
            <person name="Liu Y."/>
            <person name="Xu W."/>
            <person name="Pan J."/>
            <person name="Luo Z.H."/>
            <person name="Li M."/>
        </authorList>
    </citation>
    <scope>NUCLEOTIDE SEQUENCE [LARGE SCALE GENOMIC DNA]</scope>
    <source>
        <strain evidence="4">SpSt-16</strain>
    </source>
</reference>
<keyword evidence="1 4" id="KW-0328">Glycosyltransferase</keyword>
<dbReference type="CDD" id="cd06223">
    <property type="entry name" value="PRTases_typeI"/>
    <property type="match status" value="1"/>
</dbReference>
<evidence type="ECO:0000256" key="2">
    <source>
        <dbReference type="ARBA" id="ARBA00022679"/>
    </source>
</evidence>
<evidence type="ECO:0000256" key="1">
    <source>
        <dbReference type="ARBA" id="ARBA00022676"/>
    </source>
</evidence>
<evidence type="ECO:0000313" key="4">
    <source>
        <dbReference type="EMBL" id="HEW53426.1"/>
    </source>
</evidence>
<evidence type="ECO:0000259" key="3">
    <source>
        <dbReference type="Pfam" id="PF00156"/>
    </source>
</evidence>
<sequence>MPRVPVKLVSWEEIVDWSWGLAKVIESSGYQPDVVIAISRGGYVPARLICDFLGIENLISIQSQHWTEAAKKGEKAIIKFEYTLDLSDLNALLVDDIIDTGESVILAKNFILEKWRPSNLRVAALQWISPIAKIKPDYYYIEVKDWVWFQYPWTRLEDVTQFINRMLAETKKETGKDLWSFNEIKQLFYEWYGIQVDDRYYIEALNKLAKKGVLSLAGDKYLYKG</sequence>
<dbReference type="EMBL" id="DSGT01000012">
    <property type="protein sequence ID" value="HEW53426.1"/>
    <property type="molecule type" value="Genomic_DNA"/>
</dbReference>
<dbReference type="PANTHER" id="PTHR43363">
    <property type="entry name" value="HYPOXANTHINE PHOSPHORIBOSYLTRANSFERASE"/>
    <property type="match status" value="1"/>
</dbReference>
<dbReference type="GO" id="GO:0016757">
    <property type="term" value="F:glycosyltransferase activity"/>
    <property type="evidence" value="ECO:0007669"/>
    <property type="project" value="UniProtKB-KW"/>
</dbReference>
<comment type="caution">
    <text evidence="4">The sequence shown here is derived from an EMBL/GenBank/DDBJ whole genome shotgun (WGS) entry which is preliminary data.</text>
</comment>
<protein>
    <submittedName>
        <fullName evidence="4">Phosphoribosyltransferase</fullName>
    </submittedName>
</protein>
<keyword evidence="2 4" id="KW-0808">Transferase</keyword>
<dbReference type="PANTHER" id="PTHR43363:SF2">
    <property type="entry name" value="PHOSPHORIBOSYLTRANSFERASE"/>
    <property type="match status" value="1"/>
</dbReference>
<dbReference type="Pfam" id="PF00156">
    <property type="entry name" value="Pribosyltran"/>
    <property type="match status" value="1"/>
</dbReference>
<name>A0A7C2V9X8_9CREN</name>
<gene>
    <name evidence="4" type="ORF">ENO77_04635</name>
</gene>
<dbReference type="InterPro" id="IPR000836">
    <property type="entry name" value="PRTase_dom"/>
</dbReference>
<dbReference type="InterPro" id="IPR029057">
    <property type="entry name" value="PRTase-like"/>
</dbReference>